<keyword evidence="3" id="KW-0238">DNA-binding</keyword>
<dbReference type="GO" id="GO:0006355">
    <property type="term" value="P:regulation of DNA-templated transcription"/>
    <property type="evidence" value="ECO:0007669"/>
    <property type="project" value="InterPro"/>
</dbReference>
<dbReference type="EMBL" id="CP029487">
    <property type="protein sequence ID" value="QCT72608.1"/>
    <property type="molecule type" value="Genomic_DNA"/>
</dbReference>
<evidence type="ECO:0000256" key="4">
    <source>
        <dbReference type="ARBA" id="ARBA00023163"/>
    </source>
</evidence>
<dbReference type="GO" id="GO:0003677">
    <property type="term" value="F:DNA binding"/>
    <property type="evidence" value="ECO:0007669"/>
    <property type="project" value="UniProtKB-KW"/>
</dbReference>
<dbReference type="Gene3D" id="3.40.50.1360">
    <property type="match status" value="1"/>
</dbReference>
<dbReference type="RefSeq" id="WP_096919157.1">
    <property type="nucleotide sequence ID" value="NZ_CP029487.1"/>
</dbReference>
<organism evidence="7 8">
    <name type="scientific">Eubacterium maltosivorans</name>
    <dbReference type="NCBI Taxonomy" id="2041044"/>
    <lineage>
        <taxon>Bacteria</taxon>
        <taxon>Bacillati</taxon>
        <taxon>Bacillota</taxon>
        <taxon>Clostridia</taxon>
        <taxon>Eubacteriales</taxon>
        <taxon>Eubacteriaceae</taxon>
        <taxon>Eubacterium</taxon>
    </lineage>
</organism>
<sequence>MEDKNLYIKIAHWYYTLGMTQDEIAKRLSFTRQRVNRIISSLRDMGIVTIKVNGYAQGNVAYEGAIEEHFGLKRVIIAESYDGESNYLPSLANTASQYLEDYLQPGMSIGVSWGETLAATISNLSFKRRSECTVVQMVGAQNIDMDMLKSDEIARSLADKLDSVCYMLYAPVVVDHAETKRMLMEERTIQKSYELMRRCDVALFGIGQVSRESTMCKRGLLKVEDIDRLRQDGFIGDVCVNPVTIDGRWQDCFIRDRVISANMDILKNIPNVVAIAGGEDKTEAIIGCLASGVIDTLITTDMTAERIVRTLSL</sequence>
<evidence type="ECO:0000256" key="3">
    <source>
        <dbReference type="ARBA" id="ARBA00023125"/>
    </source>
</evidence>
<name>A0A4P9CAH9_EUBML</name>
<evidence type="ECO:0000313" key="7">
    <source>
        <dbReference type="EMBL" id="QCT72608.1"/>
    </source>
</evidence>
<evidence type="ECO:0000259" key="6">
    <source>
        <dbReference type="Pfam" id="PF13545"/>
    </source>
</evidence>
<dbReference type="Proteomes" id="UP000218387">
    <property type="component" value="Chromosome"/>
</dbReference>
<dbReference type="AlphaFoldDB" id="A0A4P9CAH9"/>
<dbReference type="PANTHER" id="PTHR34294:SF1">
    <property type="entry name" value="TRANSCRIPTIONAL REGULATOR LSRR"/>
    <property type="match status" value="1"/>
</dbReference>
<dbReference type="SUPFAM" id="SSF46785">
    <property type="entry name" value="Winged helix' DNA-binding domain"/>
    <property type="match status" value="1"/>
</dbReference>
<keyword evidence="8" id="KW-1185">Reference proteome</keyword>
<gene>
    <name evidence="7" type="ORF">CPZ25_015150</name>
</gene>
<feature type="domain" description="HTH crp-type" evidence="6">
    <location>
        <begin position="16"/>
        <end position="49"/>
    </location>
</feature>
<dbReference type="InterPro" id="IPR036388">
    <property type="entry name" value="WH-like_DNA-bd_sf"/>
</dbReference>
<reference evidence="7 8" key="1">
    <citation type="submission" date="2018-05" db="EMBL/GenBank/DDBJ databases">
        <title>Genome comparison of Eubacterium sp.</title>
        <authorList>
            <person name="Feng Y."/>
            <person name="Sanchez-Andrea I."/>
            <person name="Stams A.J.M."/>
            <person name="De Vos W.M."/>
        </authorList>
    </citation>
    <scope>NUCLEOTIDE SEQUENCE [LARGE SCALE GENOMIC DNA]</scope>
    <source>
        <strain evidence="7 8">YI</strain>
    </source>
</reference>
<dbReference type="InterPro" id="IPR051054">
    <property type="entry name" value="SorC_transcr_regulators"/>
</dbReference>
<dbReference type="InterPro" id="IPR012318">
    <property type="entry name" value="HTH_CRP"/>
</dbReference>
<dbReference type="Pfam" id="PF13545">
    <property type="entry name" value="HTH_Crp_2"/>
    <property type="match status" value="1"/>
</dbReference>
<evidence type="ECO:0000256" key="2">
    <source>
        <dbReference type="ARBA" id="ARBA00023015"/>
    </source>
</evidence>
<comment type="similarity">
    <text evidence="1">Belongs to the SorC transcriptional regulatory family.</text>
</comment>
<accession>A0A4P9CAH9</accession>
<dbReference type="InterPro" id="IPR007324">
    <property type="entry name" value="Sugar-bd_dom_put"/>
</dbReference>
<dbReference type="SUPFAM" id="SSF100950">
    <property type="entry name" value="NagB/RpiA/CoA transferase-like"/>
    <property type="match status" value="1"/>
</dbReference>
<dbReference type="InterPro" id="IPR036390">
    <property type="entry name" value="WH_DNA-bd_sf"/>
</dbReference>
<evidence type="ECO:0000313" key="8">
    <source>
        <dbReference type="Proteomes" id="UP000218387"/>
    </source>
</evidence>
<dbReference type="Pfam" id="PF04198">
    <property type="entry name" value="Sugar-bind"/>
    <property type="match status" value="1"/>
</dbReference>
<proteinExistence type="inferred from homology"/>
<evidence type="ECO:0000256" key="1">
    <source>
        <dbReference type="ARBA" id="ARBA00010466"/>
    </source>
</evidence>
<keyword evidence="4" id="KW-0804">Transcription</keyword>
<dbReference type="GO" id="GO:0030246">
    <property type="term" value="F:carbohydrate binding"/>
    <property type="evidence" value="ECO:0007669"/>
    <property type="project" value="InterPro"/>
</dbReference>
<dbReference type="Gene3D" id="1.10.10.10">
    <property type="entry name" value="Winged helix-like DNA-binding domain superfamily/Winged helix DNA-binding domain"/>
    <property type="match status" value="1"/>
</dbReference>
<keyword evidence="2" id="KW-0805">Transcription regulation</keyword>
<dbReference type="KEGG" id="emt:CPZ25_015150"/>
<dbReference type="PANTHER" id="PTHR34294">
    <property type="entry name" value="TRANSCRIPTIONAL REGULATOR-RELATED"/>
    <property type="match status" value="1"/>
</dbReference>
<feature type="domain" description="Sugar-binding" evidence="5">
    <location>
        <begin position="58"/>
        <end position="308"/>
    </location>
</feature>
<evidence type="ECO:0000259" key="5">
    <source>
        <dbReference type="Pfam" id="PF04198"/>
    </source>
</evidence>
<dbReference type="InterPro" id="IPR037171">
    <property type="entry name" value="NagB/RpiA_transferase-like"/>
</dbReference>
<protein>
    <submittedName>
        <fullName evidence="7">Sugar-binding transcriptional regulator</fullName>
    </submittedName>
</protein>